<dbReference type="RefSeq" id="WP_106210942.1">
    <property type="nucleotide sequence ID" value="NZ_PVZF01000006.1"/>
</dbReference>
<evidence type="ECO:0000313" key="2">
    <source>
        <dbReference type="EMBL" id="PRY14531.1"/>
    </source>
</evidence>
<name>A0A2T0R3D3_9ACTN</name>
<dbReference type="Proteomes" id="UP000238083">
    <property type="component" value="Unassembled WGS sequence"/>
</dbReference>
<gene>
    <name evidence="2" type="ORF">CLV37_10689</name>
</gene>
<feature type="region of interest" description="Disordered" evidence="1">
    <location>
        <begin position="1"/>
        <end position="21"/>
    </location>
</feature>
<evidence type="ECO:0000313" key="3">
    <source>
        <dbReference type="Proteomes" id="UP000238083"/>
    </source>
</evidence>
<organism evidence="2 3">
    <name type="scientific">Kineococcus rhizosphaerae</name>
    <dbReference type="NCBI Taxonomy" id="559628"/>
    <lineage>
        <taxon>Bacteria</taxon>
        <taxon>Bacillati</taxon>
        <taxon>Actinomycetota</taxon>
        <taxon>Actinomycetes</taxon>
        <taxon>Kineosporiales</taxon>
        <taxon>Kineosporiaceae</taxon>
        <taxon>Kineococcus</taxon>
    </lineage>
</organism>
<sequence length="86" mass="9183">MDTPPDGGSRLPAGEVHAWEQGNNATACGVPLRRAGLIRFPHVDFADLDPLTGSSADAVRWTCPTCQAATGGRARGRSWVRMDPRP</sequence>
<dbReference type="OrthoDB" id="3384418at2"/>
<proteinExistence type="predicted"/>
<protein>
    <submittedName>
        <fullName evidence="2">Uncharacterized protein</fullName>
    </submittedName>
</protein>
<reference evidence="2 3" key="1">
    <citation type="submission" date="2018-03" db="EMBL/GenBank/DDBJ databases">
        <title>Genomic Encyclopedia of Archaeal and Bacterial Type Strains, Phase II (KMG-II): from individual species to whole genera.</title>
        <authorList>
            <person name="Goeker M."/>
        </authorList>
    </citation>
    <scope>NUCLEOTIDE SEQUENCE [LARGE SCALE GENOMIC DNA]</scope>
    <source>
        <strain evidence="2 3">DSM 19711</strain>
    </source>
</reference>
<keyword evidence="3" id="KW-1185">Reference proteome</keyword>
<dbReference type="AlphaFoldDB" id="A0A2T0R3D3"/>
<comment type="caution">
    <text evidence="2">The sequence shown here is derived from an EMBL/GenBank/DDBJ whole genome shotgun (WGS) entry which is preliminary data.</text>
</comment>
<dbReference type="EMBL" id="PVZF01000006">
    <property type="protein sequence ID" value="PRY14531.1"/>
    <property type="molecule type" value="Genomic_DNA"/>
</dbReference>
<accession>A0A2T0R3D3</accession>
<evidence type="ECO:0000256" key="1">
    <source>
        <dbReference type="SAM" id="MobiDB-lite"/>
    </source>
</evidence>